<sequence length="356" mass="40684">MRVDKINEFKSLAVESAIETILQEHPELRVLWEHLAELYLEPVINGVNPVSHVYFEAMAEAQITGEDPPEVGEAVARLMQQGFSRHAARAAVAALLIPHFLAVLRDKKPFDREAYVRRLRVLGKIKRIPRRNQPCFCGSGQKYKHCCGPLGSIMTPSRLAGRLVLGYGEYAGPEELAELPPDDPLLLLENRAHVATFLTRNGLAEETWAVLTENLALAREFKEGRYLKKALRDLLRANFEFEMELGGRGLPVVEELLAMAVGEEERRELLCDKADLLAAAGLPDEAEALYHEVMRTMPHWHFGRYRYALFLMIDRREEAMAVLRELVEAKDRIDEETYREARGMLEDMLMDPYYQR</sequence>
<protein>
    <submittedName>
        <fullName evidence="1">DUF1841 family protein</fullName>
    </submittedName>
</protein>
<dbReference type="AlphaFoldDB" id="A0A7C1FDN7"/>
<comment type="caution">
    <text evidence="1">The sequence shown here is derived from an EMBL/GenBank/DDBJ whole genome shotgun (WGS) entry which is preliminary data.</text>
</comment>
<dbReference type="Pfam" id="PF08897">
    <property type="entry name" value="DUF1841"/>
    <property type="match status" value="1"/>
</dbReference>
<proteinExistence type="predicted"/>
<dbReference type="InterPro" id="IPR004027">
    <property type="entry name" value="SEC_C_motif"/>
</dbReference>
<evidence type="ECO:0000313" key="1">
    <source>
        <dbReference type="EMBL" id="HDW51848.1"/>
    </source>
</evidence>
<reference evidence="1" key="1">
    <citation type="journal article" date="2020" name="mSystems">
        <title>Genome- and Community-Level Interaction Insights into Carbon Utilization and Element Cycling Functions of Hydrothermarchaeota in Hydrothermal Sediment.</title>
        <authorList>
            <person name="Zhou Z."/>
            <person name="Liu Y."/>
            <person name="Xu W."/>
            <person name="Pan J."/>
            <person name="Luo Z.H."/>
            <person name="Li M."/>
        </authorList>
    </citation>
    <scope>NUCLEOTIDE SEQUENCE [LARGE SCALE GENOMIC DNA]</scope>
    <source>
        <strain evidence="1">SpSt-301</strain>
    </source>
</reference>
<dbReference type="SUPFAM" id="SSF103642">
    <property type="entry name" value="Sec-C motif"/>
    <property type="match status" value="1"/>
</dbReference>
<dbReference type="EMBL" id="DSMV01000236">
    <property type="protein sequence ID" value="HDW51848.1"/>
    <property type="molecule type" value="Genomic_DNA"/>
</dbReference>
<name>A0A7C1FDN7_9THEO</name>
<gene>
    <name evidence="1" type="ORF">ENQ35_03855</name>
</gene>
<dbReference type="InterPro" id="IPR014993">
    <property type="entry name" value="DUF1841"/>
</dbReference>
<dbReference type="Pfam" id="PF02810">
    <property type="entry name" value="SEC-C"/>
    <property type="match status" value="1"/>
</dbReference>
<organism evidence="1">
    <name type="scientific">Ammonifex degensii</name>
    <dbReference type="NCBI Taxonomy" id="42838"/>
    <lineage>
        <taxon>Bacteria</taxon>
        <taxon>Bacillati</taxon>
        <taxon>Bacillota</taxon>
        <taxon>Clostridia</taxon>
        <taxon>Thermoanaerobacterales</taxon>
        <taxon>Thermoanaerobacteraceae</taxon>
        <taxon>Ammonifex</taxon>
    </lineage>
</organism>
<dbReference type="Gene3D" id="3.10.450.50">
    <property type="match status" value="1"/>
</dbReference>
<accession>A0A7C1FDN7</accession>